<dbReference type="RefSeq" id="WP_272463731.1">
    <property type="nucleotide sequence ID" value="NZ_JAPFQL010000115.1"/>
</dbReference>
<evidence type="ECO:0000313" key="2">
    <source>
        <dbReference type="EMBL" id="MDC5699173.1"/>
    </source>
</evidence>
<dbReference type="EMBL" id="JAPFQL010000115">
    <property type="protein sequence ID" value="MDC5699173.1"/>
    <property type="molecule type" value="Genomic_DNA"/>
</dbReference>
<dbReference type="Proteomes" id="UP001150259">
    <property type="component" value="Unassembled WGS sequence"/>
</dbReference>
<accession>A0ABT5GLQ3</accession>
<dbReference type="PANTHER" id="PTHR30634">
    <property type="entry name" value="OUTER MEMBRANE LOLAB LIPOPROTEIN INSERTION APPARATUS"/>
    <property type="match status" value="1"/>
</dbReference>
<keyword evidence="3" id="KW-1185">Reference proteome</keyword>
<dbReference type="InterPro" id="IPR050458">
    <property type="entry name" value="LolB"/>
</dbReference>
<evidence type="ECO:0000313" key="3">
    <source>
        <dbReference type="Proteomes" id="UP001150259"/>
    </source>
</evidence>
<feature type="region of interest" description="Disordered" evidence="1">
    <location>
        <begin position="700"/>
        <end position="724"/>
    </location>
</feature>
<sequence length="748" mass="79903">MAATARVEILGIRHHGPGSARSVLGALEELRPDRILIEGPPELDALIPLAGEPDLVPPVAGLVYAVDTPRLSSFYPFAAFSPEWVTLRWAVEHEVAVGFADLPATHSLALAAGSPESSKGGAADRLDPLTVLSATAGYDDPERWWEDVIEHRRRSSLEQFRHLSLAMAEVRASGEPGEDLENARREAAMRKALRSAQRDGAQRIAFVCGAFHAPALDPASFPTAASDNALLVKLPKVKVRATWVPWSSARLAYASGYGAGVRSPGWYHHLFVTPEESVVPSWFVRVARALRDERIDASTASVVDATRLAGALAAVRGRPSVGLSELTDAAQAALTDGSDLPLRLIDRTLVVGDELGQVPEATPMVPLAADLTRQQRTLRLKVSATATVVELDLRREAQLARSVLLHRLRLLDVDWGEPVETGRTTGTFKEAWQLEWRPELSVALIEASLYGNTVASAAEARVTEQAQEAADLATLSGLIEQCLLADLRQALRSVVASLADRTARQHDTRGLLAAIEPLARTCRYGDVRGVDVGEVAQLVAAVVVRASIGLRAACASLDDDGAAAMRAAIESAHRGVALLDDPALRTPWHSALAAVAADDRIHGDVGGRANRLLLDAGEIDPATAAARLSRHLSHAVAGPAAAAWLDGFLTGEALLLLHTEDLLLIVDEWLSSVSEETFEDLLPLVRRTFSRYQPAERRQIGAHLRRGGAPSGQPVRGSGGESDADLDLERAAPAVAAVARLLGLPLES</sequence>
<reference evidence="2 3" key="1">
    <citation type="submission" date="2022-11" db="EMBL/GenBank/DDBJ databases">
        <title>Anaerobic phenanthrene biodegradation by a DNRA strain PheN6.</title>
        <authorList>
            <person name="Zhang Z."/>
        </authorList>
    </citation>
    <scope>NUCLEOTIDE SEQUENCE [LARGE SCALE GENOMIC DNA]</scope>
    <source>
        <strain evidence="2 3">PheN6</strain>
    </source>
</reference>
<evidence type="ECO:0000256" key="1">
    <source>
        <dbReference type="SAM" id="MobiDB-lite"/>
    </source>
</evidence>
<protein>
    <submittedName>
        <fullName evidence="2">DUF5682 family protein</fullName>
    </submittedName>
</protein>
<comment type="caution">
    <text evidence="2">The sequence shown here is derived from an EMBL/GenBank/DDBJ whole genome shotgun (WGS) entry which is preliminary data.</text>
</comment>
<organism evidence="2 3">
    <name type="scientific">Intrasporangium calvum</name>
    <dbReference type="NCBI Taxonomy" id="53358"/>
    <lineage>
        <taxon>Bacteria</taxon>
        <taxon>Bacillati</taxon>
        <taxon>Actinomycetota</taxon>
        <taxon>Actinomycetes</taxon>
        <taxon>Micrococcales</taxon>
        <taxon>Intrasporangiaceae</taxon>
        <taxon>Intrasporangium</taxon>
    </lineage>
</organism>
<gene>
    <name evidence="2" type="ORF">OO014_18135</name>
</gene>
<name>A0ABT5GLQ3_9MICO</name>
<dbReference type="PANTHER" id="PTHR30634:SF14">
    <property type="match status" value="1"/>
</dbReference>
<proteinExistence type="predicted"/>
<dbReference type="InterPro" id="IPR043737">
    <property type="entry name" value="DUF5682"/>
</dbReference>
<dbReference type="Pfam" id="PF18934">
    <property type="entry name" value="DUF5682"/>
    <property type="match status" value="1"/>
</dbReference>